<evidence type="ECO:0000256" key="9">
    <source>
        <dbReference type="ARBA" id="ARBA00022840"/>
    </source>
</evidence>
<dbReference type="Pfam" id="PF00512">
    <property type="entry name" value="HisKA"/>
    <property type="match status" value="1"/>
</dbReference>
<dbReference type="GO" id="GO:0005524">
    <property type="term" value="F:ATP binding"/>
    <property type="evidence" value="ECO:0007669"/>
    <property type="project" value="UniProtKB-KW"/>
</dbReference>
<evidence type="ECO:0000256" key="1">
    <source>
        <dbReference type="ARBA" id="ARBA00000085"/>
    </source>
</evidence>
<dbReference type="SUPFAM" id="SSF55874">
    <property type="entry name" value="ATPase domain of HSP90 chaperone/DNA topoisomerase II/histidine kinase"/>
    <property type="match status" value="1"/>
</dbReference>
<dbReference type="FunFam" id="3.30.565.10:FF:000006">
    <property type="entry name" value="Sensor histidine kinase WalK"/>
    <property type="match status" value="1"/>
</dbReference>
<evidence type="ECO:0000313" key="16">
    <source>
        <dbReference type="Proteomes" id="UP000239187"/>
    </source>
</evidence>
<dbReference type="SMART" id="SM00388">
    <property type="entry name" value="HisKA"/>
    <property type="match status" value="1"/>
</dbReference>
<evidence type="ECO:0000256" key="6">
    <source>
        <dbReference type="ARBA" id="ARBA00022679"/>
    </source>
</evidence>
<dbReference type="EC" id="2.7.13.3" evidence="4"/>
<evidence type="ECO:0000256" key="3">
    <source>
        <dbReference type="ARBA" id="ARBA00004236"/>
    </source>
</evidence>
<dbReference type="InterPro" id="IPR003594">
    <property type="entry name" value="HATPase_dom"/>
</dbReference>
<feature type="transmembrane region" description="Helical" evidence="13">
    <location>
        <begin position="156"/>
        <end position="176"/>
    </location>
</feature>
<evidence type="ECO:0000256" key="11">
    <source>
        <dbReference type="ARBA" id="ARBA00023136"/>
    </source>
</evidence>
<dbReference type="EMBL" id="CP024915">
    <property type="protein sequence ID" value="AUZ87882.1"/>
    <property type="molecule type" value="Genomic_DNA"/>
</dbReference>
<comment type="subcellular location">
    <subcellularLocation>
        <location evidence="3">Cell membrane</location>
    </subcellularLocation>
</comment>
<evidence type="ECO:0000256" key="5">
    <source>
        <dbReference type="ARBA" id="ARBA00022553"/>
    </source>
</evidence>
<dbReference type="GO" id="GO:0000155">
    <property type="term" value="F:phosphorelay sensor kinase activity"/>
    <property type="evidence" value="ECO:0007669"/>
    <property type="project" value="InterPro"/>
</dbReference>
<keyword evidence="13" id="KW-0812">Transmembrane</keyword>
<protein>
    <recommendedName>
        <fullName evidence="12">Sensor-like histidine kinase SenX3</fullName>
        <ecNumber evidence="4">2.7.13.3</ecNumber>
    </recommendedName>
</protein>
<feature type="domain" description="Histidine kinase" evidence="14">
    <location>
        <begin position="336"/>
        <end position="549"/>
    </location>
</feature>
<dbReference type="InterPro" id="IPR036097">
    <property type="entry name" value="HisK_dim/P_sf"/>
</dbReference>
<evidence type="ECO:0000256" key="13">
    <source>
        <dbReference type="SAM" id="Phobius"/>
    </source>
</evidence>
<feature type="transmembrane region" description="Helical" evidence="13">
    <location>
        <begin position="94"/>
        <end position="120"/>
    </location>
</feature>
<reference evidence="15 16" key="1">
    <citation type="submission" date="2017-11" db="EMBL/GenBank/DDBJ databases">
        <title>Draft genome of Arthrobacter agilis strain UMCV2, a plant growth-promoting rhizobacterium and biocontrol capacity of phytopathogenic fungi.</title>
        <authorList>
            <person name="Martinez-Camara R."/>
            <person name="Santoyo G."/>
            <person name="Moreno-Hagelsieb G."/>
            <person name="Valencia-Cantero E."/>
        </authorList>
    </citation>
    <scope>NUCLEOTIDE SEQUENCE [LARGE SCALE GENOMIC DNA]</scope>
    <source>
        <strain evidence="15 16">UMCV2</strain>
    </source>
</reference>
<comment type="catalytic activity">
    <reaction evidence="1">
        <text>ATP + protein L-histidine = ADP + protein N-phospho-L-histidine.</text>
        <dbReference type="EC" id="2.7.13.3"/>
    </reaction>
</comment>
<name>A0A2L0UF82_9MICC</name>
<dbReference type="PANTHER" id="PTHR42878">
    <property type="entry name" value="TWO-COMPONENT HISTIDINE KINASE"/>
    <property type="match status" value="1"/>
</dbReference>
<organism evidence="15 16">
    <name type="scientific">Arthrobacter agilis</name>
    <dbReference type="NCBI Taxonomy" id="37921"/>
    <lineage>
        <taxon>Bacteria</taxon>
        <taxon>Bacillati</taxon>
        <taxon>Actinomycetota</taxon>
        <taxon>Actinomycetes</taxon>
        <taxon>Micrococcales</taxon>
        <taxon>Micrococcaceae</taxon>
        <taxon>Arthrobacter</taxon>
    </lineage>
</organism>
<dbReference type="GO" id="GO:0007234">
    <property type="term" value="P:osmosensory signaling via phosphorelay pathway"/>
    <property type="evidence" value="ECO:0007669"/>
    <property type="project" value="TreeGrafter"/>
</dbReference>
<dbReference type="GO" id="GO:0005509">
    <property type="term" value="F:calcium ion binding"/>
    <property type="evidence" value="ECO:0007669"/>
    <property type="project" value="UniProtKB-ARBA"/>
</dbReference>
<dbReference type="PROSITE" id="PS50109">
    <property type="entry name" value="HIS_KIN"/>
    <property type="match status" value="1"/>
</dbReference>
<dbReference type="GO" id="GO:0030295">
    <property type="term" value="F:protein kinase activator activity"/>
    <property type="evidence" value="ECO:0007669"/>
    <property type="project" value="TreeGrafter"/>
</dbReference>
<keyword evidence="11 13" id="KW-0472">Membrane</keyword>
<keyword evidence="8 15" id="KW-0418">Kinase</keyword>
<keyword evidence="9" id="KW-0067">ATP-binding</keyword>
<keyword evidence="6" id="KW-0808">Transferase</keyword>
<feature type="transmembrane region" description="Helical" evidence="13">
    <location>
        <begin position="127"/>
        <end position="144"/>
    </location>
</feature>
<keyword evidence="7" id="KW-0547">Nucleotide-binding</keyword>
<dbReference type="InterPro" id="IPR003661">
    <property type="entry name" value="HisK_dim/P_dom"/>
</dbReference>
<dbReference type="InterPro" id="IPR036890">
    <property type="entry name" value="HATPase_C_sf"/>
</dbReference>
<evidence type="ECO:0000256" key="2">
    <source>
        <dbReference type="ARBA" id="ARBA00001968"/>
    </source>
</evidence>
<gene>
    <name evidence="15" type="ORF">CVO76_09755</name>
</gene>
<dbReference type="SUPFAM" id="SSF55785">
    <property type="entry name" value="PYP-like sensor domain (PAS domain)"/>
    <property type="match status" value="1"/>
</dbReference>
<evidence type="ECO:0000256" key="10">
    <source>
        <dbReference type="ARBA" id="ARBA00023012"/>
    </source>
</evidence>
<keyword evidence="13" id="KW-1133">Transmembrane helix</keyword>
<dbReference type="InterPro" id="IPR005467">
    <property type="entry name" value="His_kinase_dom"/>
</dbReference>
<comment type="cofactor">
    <cofactor evidence="2">
        <name>a divalent metal cation</name>
        <dbReference type="ChEBI" id="CHEBI:60240"/>
    </cofactor>
</comment>
<dbReference type="SMART" id="SM00387">
    <property type="entry name" value="HATPase_c"/>
    <property type="match status" value="1"/>
</dbReference>
<dbReference type="RefSeq" id="WP_208739107.1">
    <property type="nucleotide sequence ID" value="NZ_CP024915.1"/>
</dbReference>
<dbReference type="InterPro" id="IPR050351">
    <property type="entry name" value="BphY/WalK/GraS-like"/>
</dbReference>
<keyword evidence="10" id="KW-0902">Two-component regulatory system</keyword>
<dbReference type="GO" id="GO:0005886">
    <property type="term" value="C:plasma membrane"/>
    <property type="evidence" value="ECO:0007669"/>
    <property type="project" value="UniProtKB-SubCell"/>
</dbReference>
<dbReference type="GO" id="GO:0000156">
    <property type="term" value="F:phosphorelay response regulator activity"/>
    <property type="evidence" value="ECO:0007669"/>
    <property type="project" value="TreeGrafter"/>
</dbReference>
<dbReference type="PANTHER" id="PTHR42878:SF7">
    <property type="entry name" value="SENSOR HISTIDINE KINASE GLRK"/>
    <property type="match status" value="1"/>
</dbReference>
<dbReference type="Gene3D" id="3.30.450.20">
    <property type="entry name" value="PAS domain"/>
    <property type="match status" value="1"/>
</dbReference>
<dbReference type="CDD" id="cd00075">
    <property type="entry name" value="HATPase"/>
    <property type="match status" value="1"/>
</dbReference>
<dbReference type="CDD" id="cd00082">
    <property type="entry name" value="HisKA"/>
    <property type="match status" value="1"/>
</dbReference>
<proteinExistence type="predicted"/>
<dbReference type="AlphaFoldDB" id="A0A2L0UF82"/>
<dbReference type="PRINTS" id="PR00344">
    <property type="entry name" value="BCTRLSENSOR"/>
</dbReference>
<dbReference type="InterPro" id="IPR004358">
    <property type="entry name" value="Sig_transdc_His_kin-like_C"/>
</dbReference>
<evidence type="ECO:0000259" key="14">
    <source>
        <dbReference type="PROSITE" id="PS50109"/>
    </source>
</evidence>
<sequence length="561" mass="60860">MDRVLSYLTLNTRQFHELTLRMRVVLSQLPLSLTVLLILVGGALFHRDLFSSGSFLLGAGLQAVLLALCVVVPWDRLPHASFLVIPLLDFIPIGLMRHGAGTMITGVGLLAVFPVIWLAASGLFPRAALAVGFLGSLAIVWAPVFGTDAAVTSQSLTQSILLPFIMLAIGVTIRVMTASMMAQQQVVEEKDQALQMLLEESARRERLLETVVNSVDIGLIAVDETGRPMLTNRKLEQFRALAGGTRNTAEGDLRIFQHDGQSVMPEARRPTRRAAEGQVFSDYLLWWGERPDQRVLSTSSRLMTNQAGAREGSVVTFNDVTELVTALNAKDEFVATVSHELRTPLTAIRGYLELLTGMPDLQPEVASGLEVVSRNSERLHKLVVDLLSTAEGTPEITPVPTDFSELVLQRVASARERSTNPLMRFEDRTEPGLLALCDAPRIGQVLDNLLSNAVKYSPDGGRVTVSAAEVDGEVECSVTDQGSGMSAEELKGVFSKFFRTSAARNAAIPGVGLGLAISKAIVERHGGTISCRSVEGEGSTFTFRLPLARADQDQQLQPQQL</sequence>
<evidence type="ECO:0000256" key="8">
    <source>
        <dbReference type="ARBA" id="ARBA00022777"/>
    </source>
</evidence>
<dbReference type="SUPFAM" id="SSF47384">
    <property type="entry name" value="Homodimeric domain of signal transducing histidine kinase"/>
    <property type="match status" value="1"/>
</dbReference>
<evidence type="ECO:0000313" key="15">
    <source>
        <dbReference type="EMBL" id="AUZ87882.1"/>
    </source>
</evidence>
<accession>A0A2L0UF82</accession>
<dbReference type="Pfam" id="PF02518">
    <property type="entry name" value="HATPase_c"/>
    <property type="match status" value="1"/>
</dbReference>
<evidence type="ECO:0000256" key="7">
    <source>
        <dbReference type="ARBA" id="ARBA00022741"/>
    </source>
</evidence>
<dbReference type="FunFam" id="1.10.287.130:FF:000001">
    <property type="entry name" value="Two-component sensor histidine kinase"/>
    <property type="match status" value="1"/>
</dbReference>
<feature type="transmembrane region" description="Helical" evidence="13">
    <location>
        <begin position="20"/>
        <end position="43"/>
    </location>
</feature>
<dbReference type="Proteomes" id="UP000239187">
    <property type="component" value="Chromosome"/>
</dbReference>
<dbReference type="Gene3D" id="3.30.565.10">
    <property type="entry name" value="Histidine kinase-like ATPase, C-terminal domain"/>
    <property type="match status" value="1"/>
</dbReference>
<dbReference type="Gene3D" id="1.10.287.130">
    <property type="match status" value="1"/>
</dbReference>
<dbReference type="InterPro" id="IPR035965">
    <property type="entry name" value="PAS-like_dom_sf"/>
</dbReference>
<feature type="transmembrane region" description="Helical" evidence="13">
    <location>
        <begin position="55"/>
        <end position="74"/>
    </location>
</feature>
<evidence type="ECO:0000256" key="12">
    <source>
        <dbReference type="ARBA" id="ARBA00039401"/>
    </source>
</evidence>
<keyword evidence="5" id="KW-0597">Phosphoprotein</keyword>
<evidence type="ECO:0000256" key="4">
    <source>
        <dbReference type="ARBA" id="ARBA00012438"/>
    </source>
</evidence>